<evidence type="ECO:0000256" key="4">
    <source>
        <dbReference type="ARBA" id="ARBA00022670"/>
    </source>
</evidence>
<evidence type="ECO:0000256" key="11">
    <source>
        <dbReference type="SAM" id="MobiDB-lite"/>
    </source>
</evidence>
<dbReference type="InterPro" id="IPR001478">
    <property type="entry name" value="PDZ"/>
</dbReference>
<dbReference type="SMART" id="SM00228">
    <property type="entry name" value="PDZ"/>
    <property type="match status" value="1"/>
</dbReference>
<name>A0A5Q2RLC8_9ACTN</name>
<keyword evidence="9" id="KW-0482">Metalloprotease</keyword>
<sequence length="442" mass="47476">MTHLDHRDQPPAPVPPAREPEPEGSSPIRIVLLLLVVAWVGLVGGLPWVVILFALVTVIFLHELGHYLTAKWAGMKVTEFFIGFGPRIWSFHRGETEYGIKAIPAGAYVKVIGMTNLEEVDPADESRTYRQKPYWRRMSVAVAGSTMHFIIAIVAMYALLVGFGQPTDEQLGWSIDRLAAIHEDGEEDGEQTVGPAEAAGLEVGDRVVAVDGRPITLWDELVDEVQGRQPADVVVLTVERGGQTLDLDVTLGDNGEGDGFLGVGPEVEYRVEEVGVVEAIPTAFVEFGDITWQSLRALGSFFSPSGLSEFVGTAADTATSPSDGPTSAATAAAEGENRVLSIYGAARLGAQAADSGVEAFLAFMVLINVFIGAFNLVPLLPLDGGHVAVATYEKVRELASRSRDRYHADVNKLMPLTYGVVFLLVGVGLVALYLDIANPIDL</sequence>
<evidence type="ECO:0000256" key="8">
    <source>
        <dbReference type="ARBA" id="ARBA00022989"/>
    </source>
</evidence>
<organism evidence="14 15">
    <name type="scientific">Actinomarinicola tropica</name>
    <dbReference type="NCBI Taxonomy" id="2789776"/>
    <lineage>
        <taxon>Bacteria</taxon>
        <taxon>Bacillati</taxon>
        <taxon>Actinomycetota</taxon>
        <taxon>Acidimicrobiia</taxon>
        <taxon>Acidimicrobiales</taxon>
        <taxon>Iamiaceae</taxon>
        <taxon>Actinomarinicola</taxon>
    </lineage>
</organism>
<feature type="transmembrane region" description="Helical" evidence="12">
    <location>
        <begin position="140"/>
        <end position="160"/>
    </location>
</feature>
<evidence type="ECO:0000313" key="14">
    <source>
        <dbReference type="EMBL" id="QGG94867.1"/>
    </source>
</evidence>
<comment type="cofactor">
    <cofactor evidence="1">
        <name>Zn(2+)</name>
        <dbReference type="ChEBI" id="CHEBI:29105"/>
    </cofactor>
</comment>
<evidence type="ECO:0000256" key="9">
    <source>
        <dbReference type="ARBA" id="ARBA00023049"/>
    </source>
</evidence>
<feature type="domain" description="PDZ" evidence="13">
    <location>
        <begin position="169"/>
        <end position="242"/>
    </location>
</feature>
<evidence type="ECO:0000256" key="1">
    <source>
        <dbReference type="ARBA" id="ARBA00001947"/>
    </source>
</evidence>
<gene>
    <name evidence="14" type="ORF">GH723_06950</name>
</gene>
<dbReference type="CDD" id="cd23081">
    <property type="entry name" value="cpPDZ_EcRseP-like"/>
    <property type="match status" value="1"/>
</dbReference>
<dbReference type="GO" id="GO:0006508">
    <property type="term" value="P:proteolysis"/>
    <property type="evidence" value="ECO:0007669"/>
    <property type="project" value="UniProtKB-KW"/>
</dbReference>
<dbReference type="GO" id="GO:0016020">
    <property type="term" value="C:membrane"/>
    <property type="evidence" value="ECO:0007669"/>
    <property type="project" value="UniProtKB-SubCell"/>
</dbReference>
<dbReference type="GO" id="GO:0004222">
    <property type="term" value="F:metalloendopeptidase activity"/>
    <property type="evidence" value="ECO:0007669"/>
    <property type="project" value="InterPro"/>
</dbReference>
<evidence type="ECO:0000256" key="12">
    <source>
        <dbReference type="SAM" id="Phobius"/>
    </source>
</evidence>
<feature type="region of interest" description="Disordered" evidence="11">
    <location>
        <begin position="1"/>
        <end position="24"/>
    </location>
</feature>
<evidence type="ECO:0000256" key="3">
    <source>
        <dbReference type="ARBA" id="ARBA00007931"/>
    </source>
</evidence>
<dbReference type="PANTHER" id="PTHR42837:SF2">
    <property type="entry name" value="MEMBRANE METALLOPROTEASE ARASP2, CHLOROPLASTIC-RELATED"/>
    <property type="match status" value="1"/>
</dbReference>
<dbReference type="EMBL" id="CP045851">
    <property type="protein sequence ID" value="QGG94867.1"/>
    <property type="molecule type" value="Genomic_DNA"/>
</dbReference>
<evidence type="ECO:0000256" key="2">
    <source>
        <dbReference type="ARBA" id="ARBA00004141"/>
    </source>
</evidence>
<evidence type="ECO:0000256" key="6">
    <source>
        <dbReference type="ARBA" id="ARBA00022801"/>
    </source>
</evidence>
<dbReference type="InterPro" id="IPR036034">
    <property type="entry name" value="PDZ_sf"/>
</dbReference>
<feature type="transmembrane region" description="Helical" evidence="12">
    <location>
        <begin position="359"/>
        <end position="392"/>
    </location>
</feature>
<dbReference type="Pfam" id="PF02163">
    <property type="entry name" value="Peptidase_M50"/>
    <property type="match status" value="1"/>
</dbReference>
<keyword evidence="8 12" id="KW-1133">Transmembrane helix</keyword>
<comment type="subcellular location">
    <subcellularLocation>
        <location evidence="2">Membrane</location>
        <topology evidence="2">Multi-pass membrane protein</topology>
    </subcellularLocation>
</comment>
<feature type="transmembrane region" description="Helical" evidence="12">
    <location>
        <begin position="413"/>
        <end position="434"/>
    </location>
</feature>
<protein>
    <submittedName>
        <fullName evidence="14">PDZ domain-containing protein</fullName>
    </submittedName>
</protein>
<comment type="similarity">
    <text evidence="3">Belongs to the peptidase M50B family.</text>
</comment>
<dbReference type="PANTHER" id="PTHR42837">
    <property type="entry name" value="REGULATOR OF SIGMA-E PROTEASE RSEP"/>
    <property type="match status" value="1"/>
</dbReference>
<evidence type="ECO:0000256" key="5">
    <source>
        <dbReference type="ARBA" id="ARBA00022692"/>
    </source>
</evidence>
<evidence type="ECO:0000313" key="15">
    <source>
        <dbReference type="Proteomes" id="UP000334019"/>
    </source>
</evidence>
<dbReference type="InterPro" id="IPR004387">
    <property type="entry name" value="Pept_M50_Zn"/>
</dbReference>
<keyword evidence="15" id="KW-1185">Reference proteome</keyword>
<dbReference type="AlphaFoldDB" id="A0A5Q2RLC8"/>
<dbReference type="Proteomes" id="UP000334019">
    <property type="component" value="Chromosome"/>
</dbReference>
<keyword evidence="5 12" id="KW-0812">Transmembrane</keyword>
<proteinExistence type="inferred from homology"/>
<accession>A0A5Q2RLC8</accession>
<keyword evidence="4" id="KW-0645">Protease</keyword>
<keyword evidence="10 12" id="KW-0472">Membrane</keyword>
<evidence type="ECO:0000256" key="7">
    <source>
        <dbReference type="ARBA" id="ARBA00022833"/>
    </source>
</evidence>
<dbReference type="SUPFAM" id="SSF50156">
    <property type="entry name" value="PDZ domain-like"/>
    <property type="match status" value="1"/>
</dbReference>
<evidence type="ECO:0000256" key="10">
    <source>
        <dbReference type="ARBA" id="ARBA00023136"/>
    </source>
</evidence>
<dbReference type="Gene3D" id="2.30.42.10">
    <property type="match status" value="1"/>
</dbReference>
<dbReference type="CDD" id="cd06163">
    <property type="entry name" value="S2P-M50_PDZ_RseP-like"/>
    <property type="match status" value="1"/>
</dbReference>
<dbReference type="KEGG" id="atq:GH723_06950"/>
<dbReference type="InterPro" id="IPR041489">
    <property type="entry name" value="PDZ_6"/>
</dbReference>
<evidence type="ECO:0000259" key="13">
    <source>
        <dbReference type="SMART" id="SM00228"/>
    </source>
</evidence>
<dbReference type="Pfam" id="PF17820">
    <property type="entry name" value="PDZ_6"/>
    <property type="match status" value="1"/>
</dbReference>
<reference evidence="14 15" key="1">
    <citation type="submission" date="2019-11" db="EMBL/GenBank/DDBJ databases">
        <authorList>
            <person name="He Y."/>
        </authorList>
    </citation>
    <scope>NUCLEOTIDE SEQUENCE [LARGE SCALE GENOMIC DNA]</scope>
    <source>
        <strain evidence="14 15">SCSIO 58843</strain>
    </source>
</reference>
<feature type="transmembrane region" description="Helical" evidence="12">
    <location>
        <begin position="30"/>
        <end position="61"/>
    </location>
</feature>
<dbReference type="InterPro" id="IPR008915">
    <property type="entry name" value="Peptidase_M50"/>
</dbReference>
<dbReference type="RefSeq" id="WP_153758975.1">
    <property type="nucleotide sequence ID" value="NZ_CP045851.1"/>
</dbReference>
<keyword evidence="7" id="KW-0862">Zinc</keyword>
<keyword evidence="6" id="KW-0378">Hydrolase</keyword>